<dbReference type="AlphaFoldDB" id="A0A094ZEP4"/>
<organism evidence="1">
    <name type="scientific">Schistosoma haematobium</name>
    <name type="common">Blood fluke</name>
    <dbReference type="NCBI Taxonomy" id="6185"/>
    <lineage>
        <taxon>Eukaryota</taxon>
        <taxon>Metazoa</taxon>
        <taxon>Spiralia</taxon>
        <taxon>Lophotrochozoa</taxon>
        <taxon>Platyhelminthes</taxon>
        <taxon>Trematoda</taxon>
        <taxon>Digenea</taxon>
        <taxon>Strigeidida</taxon>
        <taxon>Schistosomatoidea</taxon>
        <taxon>Schistosomatidae</taxon>
        <taxon>Schistosoma</taxon>
    </lineage>
</organism>
<feature type="non-terminal residue" evidence="1">
    <location>
        <position position="1"/>
    </location>
</feature>
<accession>A0A094ZEP4</accession>
<evidence type="ECO:0000313" key="1">
    <source>
        <dbReference type="EMBL" id="KGB32855.1"/>
    </source>
</evidence>
<name>A0A094ZEP4_SCHHA</name>
<proteinExistence type="predicted"/>
<reference evidence="1" key="1">
    <citation type="journal article" date="2012" name="Nat. Genet.">
        <title>Whole-genome sequence of Schistosoma haematobium.</title>
        <authorList>
            <person name="Young N.D."/>
            <person name="Jex A.R."/>
            <person name="Li B."/>
            <person name="Liu S."/>
            <person name="Yang L."/>
            <person name="Xiong Z."/>
            <person name="Li Y."/>
            <person name="Cantacessi C."/>
            <person name="Hall R.S."/>
            <person name="Xu X."/>
            <person name="Chen F."/>
            <person name="Wu X."/>
            <person name="Zerlotini A."/>
            <person name="Oliveira G."/>
            <person name="Hofmann A."/>
            <person name="Zhang G."/>
            <person name="Fang X."/>
            <person name="Kang Y."/>
            <person name="Campbell B.E."/>
            <person name="Loukas A."/>
            <person name="Ranganathan S."/>
            <person name="Rollinson D."/>
            <person name="Rinaldi G."/>
            <person name="Brindley P.J."/>
            <person name="Yang H."/>
            <person name="Wang J."/>
            <person name="Wang J."/>
            <person name="Gasser R.B."/>
        </authorList>
    </citation>
    <scope>NUCLEOTIDE SEQUENCE [LARGE SCALE GENOMIC DNA]</scope>
</reference>
<sequence>NYLINYEPKNHKHSLLIVLMNFCHAPTILQECNYGHT</sequence>
<protein>
    <submittedName>
        <fullName evidence="1">Uncharacterized protein</fullName>
    </submittedName>
</protein>
<feature type="non-terminal residue" evidence="1">
    <location>
        <position position="37"/>
    </location>
</feature>
<gene>
    <name evidence="1" type="ORF">MS3_01011</name>
</gene>
<dbReference type="EMBL" id="KL250520">
    <property type="protein sequence ID" value="KGB32855.1"/>
    <property type="molecule type" value="Genomic_DNA"/>
</dbReference>